<feature type="transmembrane region" description="Helical" evidence="1">
    <location>
        <begin position="6"/>
        <end position="25"/>
    </location>
</feature>
<dbReference type="RefSeq" id="WP_006566296.1">
    <property type="nucleotide sequence ID" value="NZ_AP023027.1"/>
</dbReference>
<reference evidence="2" key="2">
    <citation type="submission" date="2013-11" db="EMBL/GenBank/DDBJ databases">
        <title>Draft genome sequence of Anaerostipes caccae (DSM 14662).</title>
        <authorList>
            <person name="Sudarsanam P."/>
            <person name="Ley R."/>
            <person name="Guruge J."/>
            <person name="Turnbaugh P.J."/>
            <person name="Mahowald M."/>
            <person name="Liep D."/>
            <person name="Gordon J."/>
        </authorList>
    </citation>
    <scope>NUCLEOTIDE SEQUENCE</scope>
    <source>
        <strain evidence="2">DSM 14662</strain>
    </source>
</reference>
<dbReference type="AlphaFoldDB" id="B0MB63"/>
<keyword evidence="1" id="KW-1133">Transmembrane helix</keyword>
<protein>
    <submittedName>
        <fullName evidence="2">Uncharacterized protein</fullName>
    </submittedName>
</protein>
<name>B0MB63_ANACD</name>
<dbReference type="EMBL" id="ABAX03000005">
    <property type="protein sequence ID" value="EDR98738.1"/>
    <property type="molecule type" value="Genomic_DNA"/>
</dbReference>
<dbReference type="STRING" id="411490.ANACAC_00790"/>
<dbReference type="HOGENOM" id="CLU_2366710_0_0_9"/>
<comment type="caution">
    <text evidence="2">The sequence shown here is derived from an EMBL/GenBank/DDBJ whole genome shotgun (WGS) entry which is preliminary data.</text>
</comment>
<keyword evidence="1" id="KW-0812">Transmembrane</keyword>
<organism evidence="2 3">
    <name type="scientific">Anaerostipes caccae (strain DSM 14662 / CCUG 47493 / JCM 13470 / NCIMB 13811 / L1-92)</name>
    <dbReference type="NCBI Taxonomy" id="411490"/>
    <lineage>
        <taxon>Bacteria</taxon>
        <taxon>Bacillati</taxon>
        <taxon>Bacillota</taxon>
        <taxon>Clostridia</taxon>
        <taxon>Lachnospirales</taxon>
        <taxon>Lachnospiraceae</taxon>
        <taxon>Anaerostipes</taxon>
    </lineage>
</organism>
<reference evidence="2" key="1">
    <citation type="submission" date="2007-11" db="EMBL/GenBank/DDBJ databases">
        <authorList>
            <person name="Fulton L."/>
            <person name="Clifton S."/>
            <person name="Fulton B."/>
            <person name="Xu J."/>
            <person name="Minx P."/>
            <person name="Pepin K.H."/>
            <person name="Johnson M."/>
            <person name="Thiruvilangam P."/>
            <person name="Bhonagiri V."/>
            <person name="Nash W.E."/>
            <person name="Mardis E.R."/>
            <person name="Wilson R.K."/>
        </authorList>
    </citation>
    <scope>NUCLEOTIDE SEQUENCE [LARGE SCALE GENOMIC DNA]</scope>
    <source>
        <strain evidence="2">DSM 14662</strain>
    </source>
</reference>
<dbReference type="Proteomes" id="UP000004935">
    <property type="component" value="Unassembled WGS sequence"/>
</dbReference>
<feature type="transmembrane region" description="Helical" evidence="1">
    <location>
        <begin position="53"/>
        <end position="76"/>
    </location>
</feature>
<evidence type="ECO:0000313" key="3">
    <source>
        <dbReference type="Proteomes" id="UP000004935"/>
    </source>
</evidence>
<evidence type="ECO:0000256" key="1">
    <source>
        <dbReference type="SAM" id="Phobius"/>
    </source>
</evidence>
<gene>
    <name evidence="2" type="ORF">ANACAC_00790</name>
</gene>
<evidence type="ECO:0000313" key="2">
    <source>
        <dbReference type="EMBL" id="EDR98738.1"/>
    </source>
</evidence>
<keyword evidence="3" id="KW-1185">Reference proteome</keyword>
<proteinExistence type="predicted"/>
<accession>B0MB63</accession>
<keyword evidence="1" id="KW-0472">Membrane</keyword>
<sequence length="95" mass="10809">MWLINFHLGFSALLLAADVGIYCMFRKKIKRKVGGIKTKKTGRLNWAASRIKLLLFLFIPGVNIIALLSLLIVITADKNELEMLYHYGEEQGDDQ</sequence>